<feature type="compositionally biased region" description="Polar residues" evidence="1">
    <location>
        <begin position="181"/>
        <end position="206"/>
    </location>
</feature>
<dbReference type="PANTHER" id="PTHR31191:SF4">
    <property type="entry name" value="CENTROSOMAL PROTEIN OF 126 KDA"/>
    <property type="match status" value="1"/>
</dbReference>
<proteinExistence type="predicted"/>
<gene>
    <name evidence="2" type="ORF">SMAX5B_019826</name>
</gene>
<dbReference type="GO" id="GO:1905515">
    <property type="term" value="P:non-motile cilium assembly"/>
    <property type="evidence" value="ECO:0007669"/>
    <property type="project" value="InterPro"/>
</dbReference>
<evidence type="ECO:0000313" key="3">
    <source>
        <dbReference type="Proteomes" id="UP000246464"/>
    </source>
</evidence>
<dbReference type="GO" id="GO:0007052">
    <property type="term" value="P:mitotic spindle organization"/>
    <property type="evidence" value="ECO:0007669"/>
    <property type="project" value="InterPro"/>
</dbReference>
<dbReference type="InterPro" id="IPR028257">
    <property type="entry name" value="CEP126"/>
</dbReference>
<feature type="region of interest" description="Disordered" evidence="1">
    <location>
        <begin position="280"/>
        <end position="322"/>
    </location>
</feature>
<dbReference type="GO" id="GO:0005813">
    <property type="term" value="C:centrosome"/>
    <property type="evidence" value="ECO:0007669"/>
    <property type="project" value="InterPro"/>
</dbReference>
<protein>
    <submittedName>
        <fullName evidence="2">K1377 domain containing protein</fullName>
    </submittedName>
</protein>
<feature type="region of interest" description="Disordered" evidence="1">
    <location>
        <begin position="181"/>
        <end position="234"/>
    </location>
</feature>
<keyword evidence="3" id="KW-1185">Reference proteome</keyword>
<reference evidence="2 3" key="1">
    <citation type="submission" date="2017-12" db="EMBL/GenBank/DDBJ databases">
        <title>Integrating genomic resources of turbot (Scophthalmus maximus) in depth evaluation of genetic and physical mapping variation across individuals.</title>
        <authorList>
            <person name="Martinez P."/>
        </authorList>
    </citation>
    <scope>NUCLEOTIDE SEQUENCE [LARGE SCALE GENOMIC DNA]</scope>
</reference>
<dbReference type="Proteomes" id="UP000246464">
    <property type="component" value="Chromosome 3"/>
</dbReference>
<dbReference type="AlphaFoldDB" id="A0A2U9B4J2"/>
<feature type="compositionally biased region" description="Basic and acidic residues" evidence="1">
    <location>
        <begin position="283"/>
        <end position="292"/>
    </location>
</feature>
<evidence type="ECO:0000256" key="1">
    <source>
        <dbReference type="SAM" id="MobiDB-lite"/>
    </source>
</evidence>
<name>A0A2U9B4J2_SCOMX</name>
<dbReference type="Pfam" id="PF15352">
    <property type="entry name" value="K1377"/>
    <property type="match status" value="3"/>
</dbReference>
<feature type="region of interest" description="Disordered" evidence="1">
    <location>
        <begin position="689"/>
        <end position="712"/>
    </location>
</feature>
<feature type="region of interest" description="Disordered" evidence="1">
    <location>
        <begin position="635"/>
        <end position="675"/>
    </location>
</feature>
<feature type="compositionally biased region" description="Low complexity" evidence="1">
    <location>
        <begin position="207"/>
        <end position="219"/>
    </location>
</feature>
<dbReference type="PANTHER" id="PTHR31191">
    <property type="entry name" value="CENTROSOMAL PROTEIN CEP126"/>
    <property type="match status" value="1"/>
</dbReference>
<dbReference type="GO" id="GO:0030496">
    <property type="term" value="C:midbody"/>
    <property type="evidence" value="ECO:0007669"/>
    <property type="project" value="TreeGrafter"/>
</dbReference>
<dbReference type="STRING" id="52904.ENSSMAP00000002884"/>
<feature type="region of interest" description="Disordered" evidence="1">
    <location>
        <begin position="951"/>
        <end position="970"/>
    </location>
</feature>
<dbReference type="GO" id="GO:0031122">
    <property type="term" value="P:cytoplasmic microtubule organization"/>
    <property type="evidence" value="ECO:0007669"/>
    <property type="project" value="InterPro"/>
</dbReference>
<sequence length="1004" mass="111948">MQALQDNFFYHSYPTCLPLVIYPADLPAPRDSRFGADGGLEAERRLLVEEQKLCKTRARKFSLETRRRRKALEERRRQWDVREQRQRENILQQRRQRVQDATERFQRAHLPPSQRRRRSFRRNVPNIEEALSQIQSCYTRQSTVMSPNSYINRPPTISKSSQHQALCAVEAYTKLLREQSRTSFRNSREPQTTQEKQQNQSPQDGQLSGCCSSESLSSKDSLENEDPNNHSTDHLQCSYSSVLLESERHPTQRKQSDLFPTSDLTLSAMLLVGDDLIQSQKQHKPEQKRQEGSEGPNNKVHISKASWGFTSEQTPKTETRPSLNNCSLFKFCEIISEEQEAALDSSRPKQEALLDLRQSRVHDDRPLKHPSATEILPPAKNGNSQGILFGAPPKPNSFLNDSNTDNSSQEGTLEQTGKDNHPLSSQKEPSASINNLNTFSNSETTKTGKPTLQHACLSNIRADPLKCFKCPEEDKQNLPLSVGTFRPVCGVRFIKGILKKQSKYMSGDAACFYGSGHLIFAKQVALAIRDSVELTRAKAKDVERNSAVKKKLRWFDEVHVVGNRDKEQMNAETSNHPRSKKNPEDHQPSLSVVSEGSKPGPSMTSGYHFTKQAWADVGVQVSLCQERAGEVKVLQSATRTAGPKAPWRERPAGVGAGPVSSRTRKGTVMRPQSATEVTRIAKAQGRVIAPRPPPRMEPEEENTARVTRPPYGVSSQQAVAAERALHKDPVGGFSSPYARHLIRTDSATLYTPPSYACPVAEGNAKGRASSGHQEAQGCGRRRGTAFNEKGLCLDCTPTDEEISQLWHGVRSALATKDAQPTVSRETVESGRAVRKPCTEQSRQPPGSGNRRPPQPSKPRKQSTRPIRVFSNTYDVAFTDDGAESAAQLHLAEVYPAVRLEERNVVAAMEMAQTRGPATAQRHSQQQGLTALSLEEQRILLSLDRLNQQLHYKGDEGHEPPQAPRGIGQQPPPVPEEILRSAVVFVPLSALHLESYAVSEHFITL</sequence>
<evidence type="ECO:0000313" key="2">
    <source>
        <dbReference type="EMBL" id="AWO98671.1"/>
    </source>
</evidence>
<feature type="region of interest" description="Disordered" evidence="1">
    <location>
        <begin position="565"/>
        <end position="605"/>
    </location>
</feature>
<feature type="region of interest" description="Disordered" evidence="1">
    <location>
        <begin position="358"/>
        <end position="449"/>
    </location>
</feature>
<feature type="compositionally biased region" description="Polar residues" evidence="1">
    <location>
        <begin position="422"/>
        <end position="449"/>
    </location>
</feature>
<feature type="compositionally biased region" description="Basic and acidic residues" evidence="1">
    <location>
        <begin position="358"/>
        <end position="367"/>
    </location>
</feature>
<accession>A0A2U9B4J2</accession>
<feature type="compositionally biased region" description="Polar residues" evidence="1">
    <location>
        <begin position="308"/>
        <end position="322"/>
    </location>
</feature>
<feature type="region of interest" description="Disordered" evidence="1">
    <location>
        <begin position="813"/>
        <end position="866"/>
    </location>
</feature>
<dbReference type="EMBL" id="CP026245">
    <property type="protein sequence ID" value="AWO98671.1"/>
    <property type="molecule type" value="Genomic_DNA"/>
</dbReference>
<dbReference type="GO" id="GO:0097546">
    <property type="term" value="C:ciliary base"/>
    <property type="evidence" value="ECO:0007669"/>
    <property type="project" value="InterPro"/>
</dbReference>
<organism evidence="2 3">
    <name type="scientific">Scophthalmus maximus</name>
    <name type="common">Turbot</name>
    <name type="synonym">Psetta maxima</name>
    <dbReference type="NCBI Taxonomy" id="52904"/>
    <lineage>
        <taxon>Eukaryota</taxon>
        <taxon>Metazoa</taxon>
        <taxon>Chordata</taxon>
        <taxon>Craniata</taxon>
        <taxon>Vertebrata</taxon>
        <taxon>Euteleostomi</taxon>
        <taxon>Actinopterygii</taxon>
        <taxon>Neopterygii</taxon>
        <taxon>Teleostei</taxon>
        <taxon>Neoteleostei</taxon>
        <taxon>Acanthomorphata</taxon>
        <taxon>Carangaria</taxon>
        <taxon>Pleuronectiformes</taxon>
        <taxon>Pleuronectoidei</taxon>
        <taxon>Scophthalmidae</taxon>
        <taxon>Scophthalmus</taxon>
    </lineage>
</organism>
<feature type="compositionally biased region" description="Polar residues" evidence="1">
    <location>
        <begin position="397"/>
        <end position="415"/>
    </location>
</feature>